<sequence>MAGSHRLVLSSDGRHEEGVWRFFAIKYFNDSVFLKPKGLKIQKQRAASDRKKRKKSAVILYPGSDPRK</sequence>
<dbReference type="EMBL" id="CADCXU010033976">
    <property type="protein sequence ID" value="CAB0019526.1"/>
    <property type="molecule type" value="Genomic_DNA"/>
</dbReference>
<evidence type="ECO:0000313" key="3">
    <source>
        <dbReference type="Proteomes" id="UP000479000"/>
    </source>
</evidence>
<evidence type="ECO:0000256" key="1">
    <source>
        <dbReference type="SAM" id="MobiDB-lite"/>
    </source>
</evidence>
<evidence type="ECO:0000313" key="2">
    <source>
        <dbReference type="EMBL" id="CAB0019526.1"/>
    </source>
</evidence>
<dbReference type="AlphaFoldDB" id="A0A6H5HR48"/>
<reference evidence="2 3" key="1">
    <citation type="submission" date="2020-02" db="EMBL/GenBank/DDBJ databases">
        <authorList>
            <person name="Ferguson B K."/>
        </authorList>
    </citation>
    <scope>NUCLEOTIDE SEQUENCE [LARGE SCALE GENOMIC DNA]</scope>
</reference>
<organism evidence="2 3">
    <name type="scientific">Nesidiocoris tenuis</name>
    <dbReference type="NCBI Taxonomy" id="355587"/>
    <lineage>
        <taxon>Eukaryota</taxon>
        <taxon>Metazoa</taxon>
        <taxon>Ecdysozoa</taxon>
        <taxon>Arthropoda</taxon>
        <taxon>Hexapoda</taxon>
        <taxon>Insecta</taxon>
        <taxon>Pterygota</taxon>
        <taxon>Neoptera</taxon>
        <taxon>Paraneoptera</taxon>
        <taxon>Hemiptera</taxon>
        <taxon>Heteroptera</taxon>
        <taxon>Panheteroptera</taxon>
        <taxon>Cimicomorpha</taxon>
        <taxon>Miridae</taxon>
        <taxon>Dicyphina</taxon>
        <taxon>Nesidiocoris</taxon>
    </lineage>
</organism>
<feature type="region of interest" description="Disordered" evidence="1">
    <location>
        <begin position="43"/>
        <end position="68"/>
    </location>
</feature>
<keyword evidence="3" id="KW-1185">Reference proteome</keyword>
<name>A0A6H5HR48_9HEMI</name>
<dbReference type="Proteomes" id="UP000479000">
    <property type="component" value="Unassembled WGS sequence"/>
</dbReference>
<proteinExistence type="predicted"/>
<accession>A0A6H5HR48</accession>
<protein>
    <submittedName>
        <fullName evidence="2">Uncharacterized protein</fullName>
    </submittedName>
</protein>
<feature type="non-terminal residue" evidence="2">
    <location>
        <position position="68"/>
    </location>
</feature>
<gene>
    <name evidence="2" type="ORF">NTEN_LOCUS23238</name>
</gene>